<dbReference type="EMBL" id="UYRU01045888">
    <property type="protein sequence ID" value="VDN08839.1"/>
    <property type="molecule type" value="Genomic_DNA"/>
</dbReference>
<protein>
    <recommendedName>
        <fullName evidence="3">Endonuclease/exonuclease/phosphatase domain-containing protein</fullName>
    </recommendedName>
</protein>
<reference evidence="1 2" key="1">
    <citation type="submission" date="2018-11" db="EMBL/GenBank/DDBJ databases">
        <authorList>
            <consortium name="Pathogen Informatics"/>
        </authorList>
    </citation>
    <scope>NUCLEOTIDE SEQUENCE [LARGE SCALE GENOMIC DNA]</scope>
</reference>
<accession>A0A3P7NH29</accession>
<evidence type="ECO:0000313" key="1">
    <source>
        <dbReference type="EMBL" id="VDN08839.1"/>
    </source>
</evidence>
<keyword evidence="2" id="KW-1185">Reference proteome</keyword>
<evidence type="ECO:0000313" key="2">
    <source>
        <dbReference type="Proteomes" id="UP000281553"/>
    </source>
</evidence>
<proteinExistence type="predicted"/>
<dbReference type="SUPFAM" id="SSF56219">
    <property type="entry name" value="DNase I-like"/>
    <property type="match status" value="1"/>
</dbReference>
<dbReference type="InterPro" id="IPR036691">
    <property type="entry name" value="Endo/exonu/phosph_ase_sf"/>
</dbReference>
<evidence type="ECO:0008006" key="3">
    <source>
        <dbReference type="Google" id="ProtNLM"/>
    </source>
</evidence>
<dbReference type="OrthoDB" id="8064697at2759"/>
<dbReference type="Proteomes" id="UP000281553">
    <property type="component" value="Unassembled WGS sequence"/>
</dbReference>
<name>A0A3P7NH29_DIBLA</name>
<dbReference type="AlphaFoldDB" id="A0A3P7NH29"/>
<gene>
    <name evidence="1" type="ORF">DILT_LOCUS4670</name>
</gene>
<organism evidence="1 2">
    <name type="scientific">Dibothriocephalus latus</name>
    <name type="common">Fish tapeworm</name>
    <name type="synonym">Diphyllobothrium latum</name>
    <dbReference type="NCBI Taxonomy" id="60516"/>
    <lineage>
        <taxon>Eukaryota</taxon>
        <taxon>Metazoa</taxon>
        <taxon>Spiralia</taxon>
        <taxon>Lophotrochozoa</taxon>
        <taxon>Platyhelminthes</taxon>
        <taxon>Cestoda</taxon>
        <taxon>Eucestoda</taxon>
        <taxon>Diphyllobothriidea</taxon>
        <taxon>Diphyllobothriidae</taxon>
        <taxon>Dibothriocephalus</taxon>
    </lineage>
</organism>
<sequence length="340" mass="38006">MMELPLSKHLGDQPNRFTCLKRNDSRRVFVAFPPASRRLRFATPIPTCAFADRAAPLFQLLLLLPVAGIEVNPGPLWHCSFCQVRHGHGDSSVRCGSYNVVPCLYLLSRVLPFTFSHKNLQVSDFATLPGLKLLQFKAKGLFGKLDLLLAFMRSYRIAEAAIQDKKWTNSTKIPSCADYTLVRRTRSRNKGGDLALLVDKSITHHQLPLHCVEPMEELASSLASYRERLHPPPSSCHSLLTLRRQFGASSQRGQPNTAPSSPDVSLASLRLVASTTWSTETSVRSDHFPIMFEFAITADHIKVPHRHFISLEQADWAAFTTECEAKIDLLPPPTCVHTVD</sequence>